<evidence type="ECO:0000313" key="1">
    <source>
        <dbReference type="EMBL" id="DAF55205.1"/>
    </source>
</evidence>
<protein>
    <submittedName>
        <fullName evidence="1">Uncharacterized protein</fullName>
    </submittedName>
</protein>
<dbReference type="EMBL" id="BK032687">
    <property type="protein sequence ID" value="DAF55205.1"/>
    <property type="molecule type" value="Genomic_DNA"/>
</dbReference>
<reference evidence="1" key="1">
    <citation type="journal article" date="2021" name="Proc. Natl. Acad. Sci. U.S.A.">
        <title>A Catalog of Tens of Thousands of Viruses from Human Metagenomes Reveals Hidden Associations with Chronic Diseases.</title>
        <authorList>
            <person name="Tisza M.J."/>
            <person name="Buck C.B."/>
        </authorList>
    </citation>
    <scope>NUCLEOTIDE SEQUENCE</scope>
    <source>
        <strain evidence="1">CtZHD14</strain>
    </source>
</reference>
<accession>A0A8S5SVV6</accession>
<name>A0A8S5SVV6_9CAUD</name>
<organism evidence="1">
    <name type="scientific">Siphoviridae sp. ctZHD14</name>
    <dbReference type="NCBI Taxonomy" id="2827891"/>
    <lineage>
        <taxon>Viruses</taxon>
        <taxon>Duplodnaviria</taxon>
        <taxon>Heunggongvirae</taxon>
        <taxon>Uroviricota</taxon>
        <taxon>Caudoviricetes</taxon>
    </lineage>
</organism>
<sequence>MAQVNLVNQVGVKSDTGEMGSYYNVGTSFANIVDTRINKGNYTLEQFFDSYMSFMRGATFVYSGNTTPQNPHVGIWLDTNKTNQDPDILV</sequence>
<proteinExistence type="predicted"/>